<organism evidence="3 4">
    <name type="scientific">Streptomyces graminofaciens</name>
    <dbReference type="NCBI Taxonomy" id="68212"/>
    <lineage>
        <taxon>Bacteria</taxon>
        <taxon>Bacillati</taxon>
        <taxon>Actinomycetota</taxon>
        <taxon>Actinomycetes</taxon>
        <taxon>Kitasatosporales</taxon>
        <taxon>Streptomycetaceae</taxon>
        <taxon>Streptomyces</taxon>
    </lineage>
</organism>
<feature type="region of interest" description="Disordered" evidence="2">
    <location>
        <begin position="312"/>
        <end position="332"/>
    </location>
</feature>
<dbReference type="PANTHER" id="PTHR13412">
    <property type="entry name" value="T-CELL IMMUNOMODULATORY PROTEIN HOMOLOG"/>
    <property type="match status" value="1"/>
</dbReference>
<evidence type="ECO:0008006" key="5">
    <source>
        <dbReference type="Google" id="ProtNLM"/>
    </source>
</evidence>
<feature type="region of interest" description="Disordered" evidence="2">
    <location>
        <begin position="359"/>
        <end position="392"/>
    </location>
</feature>
<dbReference type="Pfam" id="PF01839">
    <property type="entry name" value="FG-GAP"/>
    <property type="match status" value="1"/>
</dbReference>
<keyword evidence="4" id="KW-1185">Reference proteome</keyword>
<dbReference type="InterPro" id="IPR024881">
    <property type="entry name" value="Tip"/>
</dbReference>
<name>A0ABM7FGF8_9ACTN</name>
<reference evidence="3 4" key="2">
    <citation type="journal article" date="2023" name="ChemBioChem">
        <title>Acyltransferase Domain Exchange between Two Independent Type I Polyketide Synthases in the Same Producer Strain of Macrolide Antibiotics.</title>
        <authorList>
            <person name="Kudo F."/>
            <person name="Kishikawa K."/>
            <person name="Tsuboi K."/>
            <person name="Kido T."/>
            <person name="Usui T."/>
            <person name="Hashimoto J."/>
            <person name="Shin-Ya K."/>
            <person name="Miyanaga A."/>
            <person name="Eguchi T."/>
        </authorList>
    </citation>
    <scope>NUCLEOTIDE SEQUENCE [LARGE SCALE GENOMIC DNA]</scope>
    <source>
        <strain evidence="3 4">A-8890</strain>
    </source>
</reference>
<feature type="region of interest" description="Disordered" evidence="2">
    <location>
        <begin position="185"/>
        <end position="214"/>
    </location>
</feature>
<dbReference type="EMBL" id="AP018448">
    <property type="protein sequence ID" value="BBC36148.1"/>
    <property type="molecule type" value="Genomic_DNA"/>
</dbReference>
<feature type="region of interest" description="Disordered" evidence="2">
    <location>
        <begin position="8"/>
        <end position="39"/>
    </location>
</feature>
<dbReference type="InterPro" id="IPR028994">
    <property type="entry name" value="Integrin_alpha_N"/>
</dbReference>
<evidence type="ECO:0000256" key="2">
    <source>
        <dbReference type="SAM" id="MobiDB-lite"/>
    </source>
</evidence>
<feature type="region of interest" description="Disordered" evidence="2">
    <location>
        <begin position="76"/>
        <end position="119"/>
    </location>
</feature>
<reference evidence="3 4" key="1">
    <citation type="journal article" date="2010" name="ChemBioChem">
        <title>Cloning and characterization of the biosynthetic gene cluster of 16-membered macrolide antibiotic FD-891: involvement of a dual functional cytochrome P450 monooxygenase catalyzing epoxidation and hydroxylation.</title>
        <authorList>
            <person name="Kudo F."/>
            <person name="Motegi A."/>
            <person name="Mizoue K."/>
            <person name="Eguchi T."/>
        </authorList>
    </citation>
    <scope>NUCLEOTIDE SEQUENCE [LARGE SCALE GENOMIC DNA]</scope>
    <source>
        <strain evidence="3 4">A-8890</strain>
    </source>
</reference>
<dbReference type="Gene3D" id="2.130.10.130">
    <property type="entry name" value="Integrin alpha, N-terminal"/>
    <property type="match status" value="2"/>
</dbReference>
<evidence type="ECO:0000256" key="1">
    <source>
        <dbReference type="ARBA" id="ARBA00022729"/>
    </source>
</evidence>
<keyword evidence="1" id="KW-0732">Signal</keyword>
<protein>
    <recommendedName>
        <fullName evidence="5">VCBS repeat-containing protein</fullName>
    </recommendedName>
</protein>
<feature type="compositionally biased region" description="Basic and acidic residues" evidence="2">
    <location>
        <begin position="89"/>
        <end position="113"/>
    </location>
</feature>
<proteinExistence type="predicted"/>
<feature type="compositionally biased region" description="Low complexity" evidence="2">
    <location>
        <begin position="15"/>
        <end position="27"/>
    </location>
</feature>
<accession>A0ABM7FGF8</accession>
<sequence>MEWLVRVARRAGLSPPAAVPRADPRPGAGRGHRPPAPLAVRVAARPLAGRPRAGRPRGFAAVMLAAALLAAGCGPAERAADGDSDDSDDGRRHTARSRGERPPAGKPSEHPRPGDLNGDGYDDFAAVVAGPSLVVVYGSADGLDPRLRTVVPLPTSKRGPEQIQLFRADLDHDGYTDLVQAPQDRDPAVLWGGPRGVGDPQPLTGAPRSPAATGDFDGDGNADLFVPGGATGPEGTVWYGPVERGGAPARRQNLTGGRWPDSVPARFLTGDFDGDKATDLALWFHWTDPDMEGDGDVVVSGLQYLRGGPQGLRLTERREPPDIGLEGQPGDVDGDGIDDLFTAGFSAPRKQLAVGYRLSTRSGPESGKQDGVLTGSPPGLTDATQYGGMGGTALGDVTGDGRADLVTSATGANDNNGVVWLVPDLLAADAEAVQAVNLDSPGVPGSDTPATGRGPTRNRITVVGPLLDTDGDKHVDVVFGAPGFLDAKKQDLDAFWVLRGTDGGMKYHRHFTTEDLG</sequence>
<dbReference type="InterPro" id="IPR013517">
    <property type="entry name" value="FG-GAP"/>
</dbReference>
<evidence type="ECO:0000313" key="4">
    <source>
        <dbReference type="Proteomes" id="UP001321542"/>
    </source>
</evidence>
<dbReference type="SUPFAM" id="SSF69318">
    <property type="entry name" value="Integrin alpha N-terminal domain"/>
    <property type="match status" value="1"/>
</dbReference>
<dbReference type="PANTHER" id="PTHR13412:SF0">
    <property type="entry name" value="T-CELL IMMUNOMODULATORY PROTEIN"/>
    <property type="match status" value="1"/>
</dbReference>
<dbReference type="Proteomes" id="UP001321542">
    <property type="component" value="Chromosome"/>
</dbReference>
<dbReference type="Pfam" id="PF13517">
    <property type="entry name" value="FG-GAP_3"/>
    <property type="match status" value="1"/>
</dbReference>
<evidence type="ECO:0000313" key="3">
    <source>
        <dbReference type="EMBL" id="BBC36148.1"/>
    </source>
</evidence>
<gene>
    <name evidence="3" type="ORF">SGFS_074420</name>
</gene>